<organism evidence="1">
    <name type="scientific">Anopheles marajoara</name>
    <dbReference type="NCBI Taxonomy" id="58244"/>
    <lineage>
        <taxon>Eukaryota</taxon>
        <taxon>Metazoa</taxon>
        <taxon>Ecdysozoa</taxon>
        <taxon>Arthropoda</taxon>
        <taxon>Hexapoda</taxon>
        <taxon>Insecta</taxon>
        <taxon>Pterygota</taxon>
        <taxon>Neoptera</taxon>
        <taxon>Endopterygota</taxon>
        <taxon>Diptera</taxon>
        <taxon>Nematocera</taxon>
        <taxon>Culicoidea</taxon>
        <taxon>Culicidae</taxon>
        <taxon>Anophelinae</taxon>
        <taxon>Anopheles</taxon>
    </lineage>
</organism>
<dbReference type="EMBL" id="GGFJ01012068">
    <property type="protein sequence ID" value="MBW61209.1"/>
    <property type="molecule type" value="Transcribed_RNA"/>
</dbReference>
<reference evidence="1" key="1">
    <citation type="submission" date="2018-01" db="EMBL/GenBank/DDBJ databases">
        <title>An insight into the sialome of Amazonian anophelines.</title>
        <authorList>
            <person name="Ribeiro J.M."/>
            <person name="Scarpassa V."/>
            <person name="Calvo E."/>
        </authorList>
    </citation>
    <scope>NUCLEOTIDE SEQUENCE</scope>
    <source>
        <tissue evidence="1">Salivary glands</tissue>
    </source>
</reference>
<evidence type="ECO:0000313" key="1">
    <source>
        <dbReference type="EMBL" id="MBW61209.1"/>
    </source>
</evidence>
<accession>A0A2M4C7I1</accession>
<name>A0A2M4C7I1_9DIPT</name>
<protein>
    <submittedName>
        <fullName evidence="1">Putative secreted protein</fullName>
    </submittedName>
</protein>
<sequence length="121" mass="13169">MRPFLSVVSVASSCHSPAGGSRMMWMSTRSPASVITSSGPYMKRATSRCGSPSRTITSFARWLAATFFSFTEVRFLFHFSRGWLGRNADTPSSFSCPAPPASSSKRPICCNRKATTSLDSQ</sequence>
<proteinExistence type="predicted"/>
<dbReference type="AlphaFoldDB" id="A0A2M4C7I1"/>